<dbReference type="EMBL" id="CDOE01000076">
    <property type="protein sequence ID" value="CEN40186.1"/>
    <property type="molecule type" value="Genomic_DNA"/>
</dbReference>
<sequence>MPTVNKICFFVALFLSFFLLTFCQSKEKVYADYYNFEVLSLDSVNMRKNWSLLPHNLFDITQEKINGEEFFSIKPMKDNFWGIFLPVSAEISQSFIVKNPEIKNKVRVEISTKGKHIGASKLHLKGIDALGNETFSDAFFLKDSNEWQILKHSTEIPQGTNEFLVVLEIKGGTTIQNQFFSLKKDVKIYLNESYLPNLLLEGVAYKDEYLQQAVSVPYNEIGKQLSEMIADKPAKVIAFGEPLHGSKEFPDVFFQFFQHQMTHNQVKKVFFENSILEAMRWNRFITDQNSVFALDTLMKPERLGLLDPDFVKKILLWTKEYNKKNSDKIQFLGIDCYSTGFIRETDLGNFLYDINTPQRNPLLDTLFLKLDFSSKQKTLEVLNFMEANQMQLCQLLNEEEYEMIQQYVQKYFTNFSNDNIPVISPEREMWMFQTAKRHINQLKPDERALVFSHWLHSNSLHLQAGKGAKTLGGHLLNEYGDDYIRIGGLAGEGTFMGRGPNLNLTLGRANSPEGTLTHFLGKKKENNLVFSSMNAPEIAMFPIYGAFNTSSSICQVVRIKKTIDVGFFIGKINAFTPSTQIKARQLEELTQSILYRDRKKHLLSQQKTN</sequence>
<evidence type="ECO:0008006" key="3">
    <source>
        <dbReference type="Google" id="ProtNLM"/>
    </source>
</evidence>
<dbReference type="Gene3D" id="3.40.1660.10">
    <property type="entry name" value="EreA-like (biosynthetic domain)"/>
    <property type="match status" value="1"/>
</dbReference>
<accession>A0A0B7HKF2</accession>
<dbReference type="GO" id="GO:0046677">
    <property type="term" value="P:response to antibiotic"/>
    <property type="evidence" value="ECO:0007669"/>
    <property type="project" value="InterPro"/>
</dbReference>
<dbReference type="Proteomes" id="UP000044026">
    <property type="component" value="Unassembled WGS sequence"/>
</dbReference>
<dbReference type="AlphaFoldDB" id="A0A0B7HKF2"/>
<dbReference type="Gene3D" id="3.30.1870.10">
    <property type="entry name" value="EreA-like, domain 2"/>
    <property type="match status" value="1"/>
</dbReference>
<organism evidence="1 2">
    <name type="scientific">Capnocytophaga canimorsus</name>
    <dbReference type="NCBI Taxonomy" id="28188"/>
    <lineage>
        <taxon>Bacteria</taxon>
        <taxon>Pseudomonadati</taxon>
        <taxon>Bacteroidota</taxon>
        <taxon>Flavobacteriia</taxon>
        <taxon>Flavobacteriales</taxon>
        <taxon>Flavobacteriaceae</taxon>
        <taxon>Capnocytophaga</taxon>
    </lineage>
</organism>
<protein>
    <recommendedName>
        <fullName evidence="3">Erythromycin esterase</fullName>
    </recommendedName>
</protein>
<reference evidence="1 2" key="1">
    <citation type="submission" date="2015-01" db="EMBL/GenBank/DDBJ databases">
        <authorList>
            <person name="Xiang T."/>
            <person name="Song Y."/>
            <person name="Huang L."/>
            <person name="Wang B."/>
            <person name="Wu P."/>
        </authorList>
    </citation>
    <scope>NUCLEOTIDE SEQUENCE [LARGE SCALE GENOMIC DNA]</scope>
    <source>
        <strain evidence="1 2">Cc12</strain>
    </source>
</reference>
<name>A0A0B7HKF2_9FLAO</name>
<dbReference type="PANTHER" id="PTHR31299">
    <property type="entry name" value="ESTERASE, PUTATIVE (AFU_ORTHOLOGUE AFUA_1G05850)-RELATED"/>
    <property type="match status" value="1"/>
</dbReference>
<proteinExistence type="predicted"/>
<dbReference type="SUPFAM" id="SSF159501">
    <property type="entry name" value="EreA/ChaN-like"/>
    <property type="match status" value="1"/>
</dbReference>
<dbReference type="InterPro" id="IPR007815">
    <property type="entry name" value="Emycin_Estase"/>
</dbReference>
<gene>
    <name evidence="1" type="ORF">CCAN12_780042</name>
</gene>
<dbReference type="InterPro" id="IPR052036">
    <property type="entry name" value="Hydrolase/PRTase-associated"/>
</dbReference>
<evidence type="ECO:0000313" key="1">
    <source>
        <dbReference type="EMBL" id="CEN40186.1"/>
    </source>
</evidence>
<dbReference type="PANTHER" id="PTHR31299:SF0">
    <property type="entry name" value="ESTERASE, PUTATIVE (AFU_ORTHOLOGUE AFUA_1G05850)-RELATED"/>
    <property type="match status" value="1"/>
</dbReference>
<evidence type="ECO:0000313" key="2">
    <source>
        <dbReference type="Proteomes" id="UP000044026"/>
    </source>
</evidence>
<dbReference type="Pfam" id="PF05139">
    <property type="entry name" value="Erythro_esteras"/>
    <property type="match status" value="1"/>
</dbReference>
<dbReference type="Gene3D" id="1.20.1440.30">
    <property type="entry name" value="Biosynthetic Protein domain"/>
    <property type="match status" value="1"/>
</dbReference>